<feature type="region of interest" description="Disordered" evidence="1">
    <location>
        <begin position="155"/>
        <end position="299"/>
    </location>
</feature>
<proteinExistence type="predicted"/>
<feature type="compositionally biased region" description="Basic and acidic residues" evidence="1">
    <location>
        <begin position="280"/>
        <end position="299"/>
    </location>
</feature>
<feature type="compositionally biased region" description="Basic and acidic residues" evidence="1">
    <location>
        <begin position="240"/>
        <end position="265"/>
    </location>
</feature>
<feature type="region of interest" description="Disordered" evidence="1">
    <location>
        <begin position="1"/>
        <end position="139"/>
    </location>
</feature>
<feature type="region of interest" description="Disordered" evidence="1">
    <location>
        <begin position="640"/>
        <end position="692"/>
    </location>
</feature>
<evidence type="ECO:0000313" key="3">
    <source>
        <dbReference type="Proteomes" id="UP000186817"/>
    </source>
</evidence>
<evidence type="ECO:0000256" key="1">
    <source>
        <dbReference type="SAM" id="MobiDB-lite"/>
    </source>
</evidence>
<feature type="compositionally biased region" description="Basic and acidic residues" evidence="1">
    <location>
        <begin position="155"/>
        <end position="173"/>
    </location>
</feature>
<sequence length="863" mass="93744">MARQDGEEDMPAQPPADTIAGAEVEAEAADADSGLGEGKNQGSTLPPIATGASVPPEVQTDANGGKAEGGTVEASRGSKEMNATDVTLPPISSADPQPRPAEERMLAEVEISPEPPRKTSAPRASSTKQAREDARRRILAAREELQRRVAEATEARLKRQAEAEAHARERAEQAQKMAQKRLAQRKKKSESATPDSKRGEASTETSTSSPGRSSSPGKNVPQDLPGLKPAKARVKRKIQKARDAQEARLKEIEEDRRRSEQRKQAQAEAAEVLRAQAARRAGERMRREKQAEANERAQRYHDLQQARERQQLYRSPKKIAELIAAEASVAHSNVEERKHAARHTESYLQKERQRASICTVRAEEVWEADNQLAMLQIKADRHHQPDVDAERVHAWSVVYEFPLPDSLAQLPFWDPEFKALNESAQKYALQQQPGKGGILDYQIVRSSKTHKFHRVWGGPAKRCGYWWTLSHPLAIAPDGNLTRTGLQEACGVCPEWNTAAVLETCYGKPGWAFVVGQGNSATCQDGETLFPPGALLQVNGDVCSNSLTCESCDLKRDISKCMALLGRPDSVVPSGRHLDGEGDDRPFGDGLRKPEAEVRRSEPEDEDANAREHSVEEILAASLVDLACLTQSCVSEAKTKKGWAQTSCEHPPMGRTSSSSSSAAAKKKKRKAKKAAKDQGKHKKAKKEKSVDMGFEAALAAAAKERAAAATSTGGTDTSEKVKPKEGSGKKLRPATQGLDSAKAPLLSSSKCEVVDAFSYDPTKKPDADYSKPDPLSVANSGLDIQRRIAIHKHQASTSMIGASTMLTSCGAVMPSHGAAGIFRADRVGALADVAKVPESKMLFAKTVQALTDEDWKVNIKFS</sequence>
<evidence type="ECO:0000313" key="2">
    <source>
        <dbReference type="EMBL" id="OLP87444.1"/>
    </source>
</evidence>
<keyword evidence="3" id="KW-1185">Reference proteome</keyword>
<organism evidence="2 3">
    <name type="scientific">Symbiodinium microadriaticum</name>
    <name type="common">Dinoflagellate</name>
    <name type="synonym">Zooxanthella microadriatica</name>
    <dbReference type="NCBI Taxonomy" id="2951"/>
    <lineage>
        <taxon>Eukaryota</taxon>
        <taxon>Sar</taxon>
        <taxon>Alveolata</taxon>
        <taxon>Dinophyceae</taxon>
        <taxon>Suessiales</taxon>
        <taxon>Symbiodiniaceae</taxon>
        <taxon>Symbiodinium</taxon>
    </lineage>
</organism>
<feature type="compositionally biased region" description="Basic and acidic residues" evidence="1">
    <location>
        <begin position="718"/>
        <end position="729"/>
    </location>
</feature>
<feature type="compositionally biased region" description="Low complexity" evidence="1">
    <location>
        <begin position="708"/>
        <end position="717"/>
    </location>
</feature>
<dbReference type="AlphaFoldDB" id="A0A1Q9CWY9"/>
<feature type="compositionally biased region" description="Low complexity" evidence="1">
    <location>
        <begin position="202"/>
        <end position="217"/>
    </location>
</feature>
<feature type="region of interest" description="Disordered" evidence="1">
    <location>
        <begin position="708"/>
        <end position="743"/>
    </location>
</feature>
<name>A0A1Q9CWY9_SYMMI</name>
<protein>
    <submittedName>
        <fullName evidence="2">Uncharacterized protein</fullName>
    </submittedName>
</protein>
<dbReference type="EMBL" id="LSRX01000860">
    <property type="protein sequence ID" value="OLP87444.1"/>
    <property type="molecule type" value="Genomic_DNA"/>
</dbReference>
<feature type="compositionally biased region" description="Basic and acidic residues" evidence="1">
    <location>
        <begin position="576"/>
        <end position="613"/>
    </location>
</feature>
<feature type="compositionally biased region" description="Basic residues" evidence="1">
    <location>
        <begin position="665"/>
        <end position="687"/>
    </location>
</feature>
<feature type="compositionally biased region" description="Basic and acidic residues" evidence="1">
    <location>
        <begin position="129"/>
        <end position="139"/>
    </location>
</feature>
<dbReference type="Proteomes" id="UP000186817">
    <property type="component" value="Unassembled WGS sequence"/>
</dbReference>
<dbReference type="OrthoDB" id="431844at2759"/>
<comment type="caution">
    <text evidence="2">The sequence shown here is derived from an EMBL/GenBank/DDBJ whole genome shotgun (WGS) entry which is preliminary data.</text>
</comment>
<feature type="compositionally biased region" description="Low complexity" evidence="1">
    <location>
        <begin position="266"/>
        <end position="279"/>
    </location>
</feature>
<feature type="region of interest" description="Disordered" evidence="1">
    <location>
        <begin position="572"/>
        <end position="613"/>
    </location>
</feature>
<accession>A0A1Q9CWY9</accession>
<gene>
    <name evidence="2" type="ORF">AK812_SmicGene31331</name>
</gene>
<reference evidence="2 3" key="1">
    <citation type="submission" date="2016-02" db="EMBL/GenBank/DDBJ databases">
        <title>Genome analysis of coral dinoflagellate symbionts highlights evolutionary adaptations to a symbiotic lifestyle.</title>
        <authorList>
            <person name="Aranda M."/>
            <person name="Li Y."/>
            <person name="Liew Y.J."/>
            <person name="Baumgarten S."/>
            <person name="Simakov O."/>
            <person name="Wilson M."/>
            <person name="Piel J."/>
            <person name="Ashoor H."/>
            <person name="Bougouffa S."/>
            <person name="Bajic V.B."/>
            <person name="Ryu T."/>
            <person name="Ravasi T."/>
            <person name="Bayer T."/>
            <person name="Micklem G."/>
            <person name="Kim H."/>
            <person name="Bhak J."/>
            <person name="Lajeunesse T.C."/>
            <person name="Voolstra C.R."/>
        </authorList>
    </citation>
    <scope>NUCLEOTIDE SEQUENCE [LARGE SCALE GENOMIC DNA]</scope>
    <source>
        <strain evidence="2 3">CCMP2467</strain>
    </source>
</reference>
<feature type="compositionally biased region" description="Acidic residues" evidence="1">
    <location>
        <begin position="1"/>
        <end position="10"/>
    </location>
</feature>
<feature type="compositionally biased region" description="Basic residues" evidence="1">
    <location>
        <begin position="178"/>
        <end position="188"/>
    </location>
</feature>
<feature type="compositionally biased region" description="Basic residues" evidence="1">
    <location>
        <begin position="230"/>
        <end position="239"/>
    </location>
</feature>